<name>A0A9D8PQY9_9DELT</name>
<dbReference type="AlphaFoldDB" id="A0A9D8PQY9"/>
<reference evidence="3" key="2">
    <citation type="submission" date="2021-01" db="EMBL/GenBank/DDBJ databases">
        <authorList>
            <person name="Hahn C.R."/>
            <person name="Youssef N.H."/>
            <person name="Elshahed M."/>
        </authorList>
    </citation>
    <scope>NUCLEOTIDE SEQUENCE</scope>
    <source>
        <strain evidence="3">Zod_Metabat.24</strain>
    </source>
</reference>
<dbReference type="Gene3D" id="2.30.110.10">
    <property type="entry name" value="Electron Transport, Fmn-binding Protein, Chain A"/>
    <property type="match status" value="1"/>
</dbReference>
<evidence type="ECO:0000313" key="4">
    <source>
        <dbReference type="Proteomes" id="UP000809273"/>
    </source>
</evidence>
<comment type="caution">
    <text evidence="3">The sequence shown here is derived from an EMBL/GenBank/DDBJ whole genome shotgun (WGS) entry which is preliminary data.</text>
</comment>
<evidence type="ECO:0000259" key="2">
    <source>
        <dbReference type="SMART" id="SM00903"/>
    </source>
</evidence>
<dbReference type="InterPro" id="IPR002563">
    <property type="entry name" value="Flavin_Rdtase-like_dom"/>
</dbReference>
<dbReference type="GO" id="GO:0010181">
    <property type="term" value="F:FMN binding"/>
    <property type="evidence" value="ECO:0007669"/>
    <property type="project" value="InterPro"/>
</dbReference>
<dbReference type="GO" id="GO:0042602">
    <property type="term" value="F:riboflavin reductase (NADPH) activity"/>
    <property type="evidence" value="ECO:0007669"/>
    <property type="project" value="TreeGrafter"/>
</dbReference>
<sequence>MDEKLKKGLSSLTYGLYVVTVDDGETKCAMVASWVSQVSYNPPRIMVGIKKVRFIHNILMELSEVSKKDGDVHFGLMVVQKGRETDLKRIKAGDQKSLFSGDNVIAGRSGAPLFNDYLCAFELKLVETLDAGDHTLFIGEVEDVVITGDGPPSSTLDYKKVYIGDI</sequence>
<gene>
    <name evidence="3" type="ORF">JW984_11745</name>
</gene>
<accession>A0A9D8PQY9</accession>
<evidence type="ECO:0000256" key="1">
    <source>
        <dbReference type="ARBA" id="ARBA00023002"/>
    </source>
</evidence>
<reference evidence="3" key="1">
    <citation type="journal article" date="2021" name="Environ. Microbiol.">
        <title>Genomic characterization of three novel Desulfobacterota classes expand the metabolic and phylogenetic diversity of the phylum.</title>
        <authorList>
            <person name="Murphy C.L."/>
            <person name="Biggerstaff J."/>
            <person name="Eichhorn A."/>
            <person name="Ewing E."/>
            <person name="Shahan R."/>
            <person name="Soriano D."/>
            <person name="Stewart S."/>
            <person name="VanMol K."/>
            <person name="Walker R."/>
            <person name="Walters P."/>
            <person name="Elshahed M.S."/>
            <person name="Youssef N.H."/>
        </authorList>
    </citation>
    <scope>NUCLEOTIDE SEQUENCE</scope>
    <source>
        <strain evidence="3">Zod_Metabat.24</strain>
    </source>
</reference>
<dbReference type="InterPro" id="IPR012349">
    <property type="entry name" value="Split_barrel_FMN-bd"/>
</dbReference>
<dbReference type="SMART" id="SM00903">
    <property type="entry name" value="Flavin_Reduct"/>
    <property type="match status" value="1"/>
</dbReference>
<dbReference type="InterPro" id="IPR050268">
    <property type="entry name" value="NADH-dep_flavin_reductase"/>
</dbReference>
<protein>
    <submittedName>
        <fullName evidence="3">Flavin reductase</fullName>
    </submittedName>
</protein>
<dbReference type="EMBL" id="JAFGIX010000057">
    <property type="protein sequence ID" value="MBN1573860.1"/>
    <property type="molecule type" value="Genomic_DNA"/>
</dbReference>
<dbReference type="Pfam" id="PF01613">
    <property type="entry name" value="Flavin_Reduct"/>
    <property type="match status" value="1"/>
</dbReference>
<organism evidence="3 4">
    <name type="scientific">Candidatus Zymogenus saltonus</name>
    <dbReference type="NCBI Taxonomy" id="2844893"/>
    <lineage>
        <taxon>Bacteria</taxon>
        <taxon>Deltaproteobacteria</taxon>
        <taxon>Candidatus Zymogenia</taxon>
        <taxon>Candidatus Zymogeniales</taxon>
        <taxon>Candidatus Zymogenaceae</taxon>
        <taxon>Candidatus Zymogenus</taxon>
    </lineage>
</organism>
<dbReference type="Proteomes" id="UP000809273">
    <property type="component" value="Unassembled WGS sequence"/>
</dbReference>
<dbReference type="SUPFAM" id="SSF50475">
    <property type="entry name" value="FMN-binding split barrel"/>
    <property type="match status" value="1"/>
</dbReference>
<dbReference type="PANTHER" id="PTHR30466:SF1">
    <property type="entry name" value="FMN REDUCTASE (NADH) RUTF"/>
    <property type="match status" value="1"/>
</dbReference>
<dbReference type="PANTHER" id="PTHR30466">
    <property type="entry name" value="FLAVIN REDUCTASE"/>
    <property type="match status" value="1"/>
</dbReference>
<feature type="domain" description="Flavin reductase like" evidence="2">
    <location>
        <begin position="9"/>
        <end position="165"/>
    </location>
</feature>
<proteinExistence type="predicted"/>
<keyword evidence="1" id="KW-0560">Oxidoreductase</keyword>
<evidence type="ECO:0000313" key="3">
    <source>
        <dbReference type="EMBL" id="MBN1573860.1"/>
    </source>
</evidence>